<evidence type="ECO:0000259" key="4">
    <source>
        <dbReference type="PROSITE" id="PS51914"/>
    </source>
</evidence>
<dbReference type="SUPFAM" id="SSF50911">
    <property type="entry name" value="Mannose 6-phosphate receptor domain"/>
    <property type="match status" value="1"/>
</dbReference>
<dbReference type="InterPro" id="IPR036607">
    <property type="entry name" value="PRKCSH"/>
</dbReference>
<evidence type="ECO:0000313" key="5">
    <source>
        <dbReference type="EMBL" id="TYG37260.1"/>
    </source>
</evidence>
<protein>
    <recommendedName>
        <fullName evidence="4">MRH domain-containing protein</fullName>
    </recommendedName>
</protein>
<dbReference type="GO" id="GO:0006491">
    <property type="term" value="P:N-glycan processing"/>
    <property type="evidence" value="ECO:0007669"/>
    <property type="project" value="TreeGrafter"/>
</dbReference>
<dbReference type="EMBL" id="CM017713">
    <property type="protein sequence ID" value="TYG37260.1"/>
    <property type="molecule type" value="Genomic_DNA"/>
</dbReference>
<feature type="coiled-coil region" evidence="3">
    <location>
        <begin position="81"/>
        <end position="108"/>
    </location>
</feature>
<dbReference type="Gene3D" id="2.70.130.10">
    <property type="entry name" value="Mannose-6-phosphate receptor binding domain"/>
    <property type="match status" value="1"/>
</dbReference>
<reference evidence="5 6" key="1">
    <citation type="submission" date="2019-06" db="EMBL/GenBank/DDBJ databases">
        <title>WGS assembly of Gossypium darwinii.</title>
        <authorList>
            <person name="Chen Z.J."/>
            <person name="Sreedasyam A."/>
            <person name="Ando A."/>
            <person name="Song Q."/>
            <person name="De L."/>
            <person name="Hulse-Kemp A."/>
            <person name="Ding M."/>
            <person name="Ye W."/>
            <person name="Kirkbride R."/>
            <person name="Jenkins J."/>
            <person name="Plott C."/>
            <person name="Lovell J."/>
            <person name="Lin Y.-M."/>
            <person name="Vaughn R."/>
            <person name="Liu B."/>
            <person name="Li W."/>
            <person name="Simpson S."/>
            <person name="Scheffler B."/>
            <person name="Saski C."/>
            <person name="Grover C."/>
            <person name="Hu G."/>
            <person name="Conover J."/>
            <person name="Carlson J."/>
            <person name="Shu S."/>
            <person name="Boston L."/>
            <person name="Williams M."/>
            <person name="Peterson D."/>
            <person name="Mcgee K."/>
            <person name="Jones D."/>
            <person name="Wendel J."/>
            <person name="Stelly D."/>
            <person name="Grimwood J."/>
            <person name="Schmutz J."/>
        </authorList>
    </citation>
    <scope>NUCLEOTIDE SEQUENCE [LARGE SCALE GENOMIC DNA]</scope>
    <source>
        <strain evidence="5">1808015.09</strain>
    </source>
</reference>
<evidence type="ECO:0000256" key="1">
    <source>
        <dbReference type="ARBA" id="ARBA00022729"/>
    </source>
</evidence>
<dbReference type="GO" id="GO:0017177">
    <property type="term" value="C:glucosidase II complex"/>
    <property type="evidence" value="ECO:0007669"/>
    <property type="project" value="TreeGrafter"/>
</dbReference>
<accession>A0A5D1ZYP5</accession>
<gene>
    <name evidence="5" type="ORF">ES288_D13G127500v1</name>
</gene>
<evidence type="ECO:0000313" key="6">
    <source>
        <dbReference type="Proteomes" id="UP000323506"/>
    </source>
</evidence>
<dbReference type="PROSITE" id="PS51914">
    <property type="entry name" value="MRH"/>
    <property type="match status" value="1"/>
</dbReference>
<dbReference type="InterPro" id="IPR044865">
    <property type="entry name" value="MRH_dom"/>
</dbReference>
<dbReference type="AlphaFoldDB" id="A0A5D1ZYP5"/>
<dbReference type="PANTHER" id="PTHR12630">
    <property type="entry name" value="N-LINKED OLIGOSACCHARIDE PROCESSING"/>
    <property type="match status" value="1"/>
</dbReference>
<evidence type="ECO:0000256" key="3">
    <source>
        <dbReference type="SAM" id="Coils"/>
    </source>
</evidence>
<dbReference type="PANTHER" id="PTHR12630:SF16">
    <property type="entry name" value="GLUCOSIDASE 2 SUBUNIT BETA"/>
    <property type="match status" value="1"/>
</dbReference>
<dbReference type="InterPro" id="IPR039794">
    <property type="entry name" value="Gtb1-like"/>
</dbReference>
<dbReference type="Pfam" id="PF13015">
    <property type="entry name" value="PRKCSH_1"/>
    <property type="match status" value="1"/>
</dbReference>
<sequence length="109" mass="12829">MTELNMLRLIDTLSRRRLKKAKIWEKFGNSYRLMLFTNGEGCWNGPDRSLKVKLRCGLKTELTGVDEPSRCEYAALMYTPLLCLDEKLEEFKQKLESMNQEKPRSHDEL</sequence>
<dbReference type="Proteomes" id="UP000323506">
    <property type="component" value="Chromosome D13"/>
</dbReference>
<keyword evidence="1" id="KW-0732">Signal</keyword>
<feature type="domain" description="MRH" evidence="4">
    <location>
        <begin position="1"/>
        <end position="85"/>
    </location>
</feature>
<keyword evidence="6" id="KW-1185">Reference proteome</keyword>
<dbReference type="InterPro" id="IPR009011">
    <property type="entry name" value="Man6P_isomerase_rcpt-bd_dom_sf"/>
</dbReference>
<organism evidence="5 6">
    <name type="scientific">Gossypium darwinii</name>
    <name type="common">Darwin's cotton</name>
    <name type="synonym">Gossypium barbadense var. darwinii</name>
    <dbReference type="NCBI Taxonomy" id="34276"/>
    <lineage>
        <taxon>Eukaryota</taxon>
        <taxon>Viridiplantae</taxon>
        <taxon>Streptophyta</taxon>
        <taxon>Embryophyta</taxon>
        <taxon>Tracheophyta</taxon>
        <taxon>Spermatophyta</taxon>
        <taxon>Magnoliopsida</taxon>
        <taxon>eudicotyledons</taxon>
        <taxon>Gunneridae</taxon>
        <taxon>Pentapetalae</taxon>
        <taxon>rosids</taxon>
        <taxon>malvids</taxon>
        <taxon>Malvales</taxon>
        <taxon>Malvaceae</taxon>
        <taxon>Malvoideae</taxon>
        <taxon>Gossypium</taxon>
    </lineage>
</organism>
<keyword evidence="3" id="KW-0175">Coiled coil</keyword>
<name>A0A5D1ZYP5_GOSDA</name>
<proteinExistence type="predicted"/>
<keyword evidence="2" id="KW-1015">Disulfide bond</keyword>
<evidence type="ECO:0000256" key="2">
    <source>
        <dbReference type="ARBA" id="ARBA00023157"/>
    </source>
</evidence>